<accession>A0AA40EQH6</accession>
<protein>
    <recommendedName>
        <fullName evidence="4">DNA damage-responsive protein 48</fullName>
    </recommendedName>
</protein>
<dbReference type="EMBL" id="JAUKUD010000005">
    <property type="protein sequence ID" value="KAK0743644.1"/>
    <property type="molecule type" value="Genomic_DNA"/>
</dbReference>
<gene>
    <name evidence="2" type="ORF">B0T18DRAFT_330386</name>
</gene>
<dbReference type="PANTHER" id="PTHR40462">
    <property type="entry name" value="CHROMOSOME 1, WHOLE GENOME SHOTGUN SEQUENCE"/>
    <property type="match status" value="1"/>
</dbReference>
<feature type="region of interest" description="Disordered" evidence="1">
    <location>
        <begin position="121"/>
        <end position="145"/>
    </location>
</feature>
<dbReference type="Proteomes" id="UP001172155">
    <property type="component" value="Unassembled WGS sequence"/>
</dbReference>
<evidence type="ECO:0000256" key="1">
    <source>
        <dbReference type="SAM" id="MobiDB-lite"/>
    </source>
</evidence>
<reference evidence="2" key="1">
    <citation type="submission" date="2023-06" db="EMBL/GenBank/DDBJ databases">
        <title>Genome-scale phylogeny and comparative genomics of the fungal order Sordariales.</title>
        <authorList>
            <consortium name="Lawrence Berkeley National Laboratory"/>
            <person name="Hensen N."/>
            <person name="Bonometti L."/>
            <person name="Westerberg I."/>
            <person name="Brannstrom I.O."/>
            <person name="Guillou S."/>
            <person name="Cros-Aarteil S."/>
            <person name="Calhoun S."/>
            <person name="Haridas S."/>
            <person name="Kuo A."/>
            <person name="Mondo S."/>
            <person name="Pangilinan J."/>
            <person name="Riley R."/>
            <person name="LaButti K."/>
            <person name="Andreopoulos B."/>
            <person name="Lipzen A."/>
            <person name="Chen C."/>
            <person name="Yanf M."/>
            <person name="Daum C."/>
            <person name="Ng V."/>
            <person name="Clum A."/>
            <person name="Steindorff A."/>
            <person name="Ohm R."/>
            <person name="Martin F."/>
            <person name="Silar P."/>
            <person name="Natvig D."/>
            <person name="Lalanne C."/>
            <person name="Gautier V."/>
            <person name="Ament-velasquez S.L."/>
            <person name="Kruys A."/>
            <person name="Hutchinson M.I."/>
            <person name="Powell A.J."/>
            <person name="Barry K."/>
            <person name="Miller A.N."/>
            <person name="Grigoriev I.V."/>
            <person name="Debuchy R."/>
            <person name="Gladieux P."/>
            <person name="Thoren M.H."/>
            <person name="Johannesson H."/>
        </authorList>
    </citation>
    <scope>NUCLEOTIDE SEQUENCE</scope>
    <source>
        <strain evidence="2">SMH3187-1</strain>
    </source>
</reference>
<feature type="compositionally biased region" description="Basic and acidic residues" evidence="1">
    <location>
        <begin position="128"/>
        <end position="137"/>
    </location>
</feature>
<evidence type="ECO:0000313" key="3">
    <source>
        <dbReference type="Proteomes" id="UP001172155"/>
    </source>
</evidence>
<keyword evidence="3" id="KW-1185">Reference proteome</keyword>
<dbReference type="AlphaFoldDB" id="A0AA40EQH6"/>
<comment type="caution">
    <text evidence="2">The sequence shown here is derived from an EMBL/GenBank/DDBJ whole genome shotgun (WGS) entry which is preliminary data.</text>
</comment>
<evidence type="ECO:0008006" key="4">
    <source>
        <dbReference type="Google" id="ProtNLM"/>
    </source>
</evidence>
<feature type="compositionally biased region" description="Low complexity" evidence="1">
    <location>
        <begin position="40"/>
        <end position="58"/>
    </location>
</feature>
<organism evidence="2 3">
    <name type="scientific">Schizothecium vesticola</name>
    <dbReference type="NCBI Taxonomy" id="314040"/>
    <lineage>
        <taxon>Eukaryota</taxon>
        <taxon>Fungi</taxon>
        <taxon>Dikarya</taxon>
        <taxon>Ascomycota</taxon>
        <taxon>Pezizomycotina</taxon>
        <taxon>Sordariomycetes</taxon>
        <taxon>Sordariomycetidae</taxon>
        <taxon>Sordariales</taxon>
        <taxon>Schizotheciaceae</taxon>
        <taxon>Schizothecium</taxon>
    </lineage>
</organism>
<dbReference type="PANTHER" id="PTHR40462:SF1">
    <property type="entry name" value="EXPRESSED PROTEIN"/>
    <property type="match status" value="1"/>
</dbReference>
<feature type="region of interest" description="Disordered" evidence="1">
    <location>
        <begin position="1"/>
        <end position="82"/>
    </location>
</feature>
<evidence type="ECO:0000313" key="2">
    <source>
        <dbReference type="EMBL" id="KAK0743644.1"/>
    </source>
</evidence>
<name>A0AA40EQH6_9PEZI</name>
<sequence>MDLFNKFANQAAGKQENHPPQQQSAGADQLLGKLGGFVGGSNQQHNQQQPQQSSGSGSFFDKLHGAAGGGPESEKKEDALDKGIDYVQEKFFNKGPQNNENAAEQAQDRLIAQTIRDQYKKTTGNEFPVKEKEEKKSSFGSAFGL</sequence>
<proteinExistence type="predicted"/>
<feature type="compositionally biased region" description="Basic and acidic residues" evidence="1">
    <location>
        <begin position="72"/>
        <end position="82"/>
    </location>
</feature>